<evidence type="ECO:0000313" key="2">
    <source>
        <dbReference type="Proteomes" id="UP000269945"/>
    </source>
</evidence>
<organism evidence="1 2">
    <name type="scientific">Gulo gulo</name>
    <name type="common">Wolverine</name>
    <name type="synonym">Gluton</name>
    <dbReference type="NCBI Taxonomy" id="48420"/>
    <lineage>
        <taxon>Eukaryota</taxon>
        <taxon>Metazoa</taxon>
        <taxon>Chordata</taxon>
        <taxon>Craniata</taxon>
        <taxon>Vertebrata</taxon>
        <taxon>Euteleostomi</taxon>
        <taxon>Mammalia</taxon>
        <taxon>Eutheria</taxon>
        <taxon>Laurasiatheria</taxon>
        <taxon>Carnivora</taxon>
        <taxon>Caniformia</taxon>
        <taxon>Musteloidea</taxon>
        <taxon>Mustelidae</taxon>
        <taxon>Guloninae</taxon>
        <taxon>Gulo</taxon>
    </lineage>
</organism>
<dbReference type="AlphaFoldDB" id="A0A9X9PV00"/>
<comment type="caution">
    <text evidence="1">The sequence shown here is derived from an EMBL/GenBank/DDBJ whole genome shotgun (WGS) entry which is preliminary data.</text>
</comment>
<gene>
    <name evidence="1" type="ORF">BN2614_LOCUS1</name>
</gene>
<protein>
    <submittedName>
        <fullName evidence="1">Uncharacterized protein</fullName>
    </submittedName>
</protein>
<proteinExistence type="predicted"/>
<sequence length="37" mass="4586">MFQRGKFHTHTYIFLNLDLKALKICSYNYFWLEVFVV</sequence>
<keyword evidence="2" id="KW-1185">Reference proteome</keyword>
<name>A0A9X9PV00_GULGU</name>
<accession>A0A9X9PV00</accession>
<dbReference type="Proteomes" id="UP000269945">
    <property type="component" value="Unassembled WGS sequence"/>
</dbReference>
<evidence type="ECO:0000313" key="1">
    <source>
        <dbReference type="EMBL" id="VCW67651.1"/>
    </source>
</evidence>
<dbReference type="EMBL" id="CYRY02002963">
    <property type="protein sequence ID" value="VCW67651.1"/>
    <property type="molecule type" value="Genomic_DNA"/>
</dbReference>
<reference evidence="1 2" key="1">
    <citation type="submission" date="2018-10" db="EMBL/GenBank/DDBJ databases">
        <authorList>
            <person name="Ekblom R."/>
            <person name="Jareborg N."/>
        </authorList>
    </citation>
    <scope>NUCLEOTIDE SEQUENCE [LARGE SCALE GENOMIC DNA]</scope>
    <source>
        <tissue evidence="1">Muscle</tissue>
    </source>
</reference>